<sequence>MIKTTKYNTIDKIALRQKGWMWFATVIGLQMIFVMFIFLIK</sequence>
<dbReference type="Proteomes" id="UP000245974">
    <property type="component" value="Unassembled WGS sequence"/>
</dbReference>
<dbReference type="EMBL" id="OOGT01000063">
    <property type="protein sequence ID" value="SPL70498.1"/>
    <property type="molecule type" value="Genomic_DNA"/>
</dbReference>
<reference evidence="3" key="1">
    <citation type="submission" date="2018-03" db="EMBL/GenBank/DDBJ databases">
        <authorList>
            <person name="Blom J."/>
        </authorList>
    </citation>
    <scope>NUCLEOTIDE SEQUENCE [LARGE SCALE GENOMIC DNA]</scope>
    <source>
        <strain evidence="3">KPC-SM-21</strain>
    </source>
</reference>
<keyword evidence="1" id="KW-0472">Membrane</keyword>
<name>A0A2U3MYI4_9GAMM</name>
<feature type="transmembrane region" description="Helical" evidence="1">
    <location>
        <begin position="20"/>
        <end position="40"/>
    </location>
</feature>
<keyword evidence="3" id="KW-1185">Reference proteome</keyword>
<organism evidence="2 3">
    <name type="scientific">Acinetobacter stercoris</name>
    <dbReference type="NCBI Taxonomy" id="2126983"/>
    <lineage>
        <taxon>Bacteria</taxon>
        <taxon>Pseudomonadati</taxon>
        <taxon>Pseudomonadota</taxon>
        <taxon>Gammaproteobacteria</taxon>
        <taxon>Moraxellales</taxon>
        <taxon>Moraxellaceae</taxon>
        <taxon>Acinetobacter</taxon>
    </lineage>
</organism>
<evidence type="ECO:0000256" key="1">
    <source>
        <dbReference type="SAM" id="Phobius"/>
    </source>
</evidence>
<accession>A0A2U3MYI4</accession>
<dbReference type="InParanoid" id="A0A2U3MYI4"/>
<gene>
    <name evidence="2" type="ORF">KPC_1676</name>
</gene>
<evidence type="ECO:0000313" key="3">
    <source>
        <dbReference type="Proteomes" id="UP000245974"/>
    </source>
</evidence>
<evidence type="ECO:0000313" key="2">
    <source>
        <dbReference type="EMBL" id="SPL70498.1"/>
    </source>
</evidence>
<dbReference type="NCBIfam" id="NF040911">
    <property type="entry name" value="KGW_Acineto"/>
    <property type="match status" value="1"/>
</dbReference>
<dbReference type="AlphaFoldDB" id="A0A2U3MYI4"/>
<proteinExistence type="predicted"/>
<keyword evidence="1" id="KW-1133">Transmembrane helix</keyword>
<protein>
    <submittedName>
        <fullName evidence="2">Uncharacterized protein</fullName>
    </submittedName>
</protein>
<dbReference type="RefSeq" id="WP_264821788.1">
    <property type="nucleotide sequence ID" value="NZ_OOGT01000063.1"/>
</dbReference>
<keyword evidence="1" id="KW-0812">Transmembrane</keyword>